<sequence>MATRQWDKFDIEAAAEGQANRVLREMRPQITKPKKVRGLLNRQTVANARIIDNILLA</sequence>
<proteinExistence type="predicted"/>
<comment type="caution">
    <text evidence="1">The sequence shown here is derived from an EMBL/GenBank/DDBJ whole genome shotgun (WGS) entry which is preliminary data.</text>
</comment>
<reference evidence="1" key="1">
    <citation type="journal article" date="2015" name="Nature">
        <title>Complex archaea that bridge the gap between prokaryotes and eukaryotes.</title>
        <authorList>
            <person name="Spang A."/>
            <person name="Saw J.H."/>
            <person name="Jorgensen S.L."/>
            <person name="Zaremba-Niedzwiedzka K."/>
            <person name="Martijn J."/>
            <person name="Lind A.E."/>
            <person name="van Eijk R."/>
            <person name="Schleper C."/>
            <person name="Guy L."/>
            <person name="Ettema T.J."/>
        </authorList>
    </citation>
    <scope>NUCLEOTIDE SEQUENCE</scope>
</reference>
<dbReference type="EMBL" id="LAZR01000875">
    <property type="protein sequence ID" value="KKN55707.1"/>
    <property type="molecule type" value="Genomic_DNA"/>
</dbReference>
<evidence type="ECO:0000313" key="1">
    <source>
        <dbReference type="EMBL" id="KKN55707.1"/>
    </source>
</evidence>
<protein>
    <submittedName>
        <fullName evidence="1">Uncharacterized protein</fullName>
    </submittedName>
</protein>
<gene>
    <name evidence="1" type="ORF">LCGC14_0580090</name>
</gene>
<accession>A0A0F9S0E0</accession>
<dbReference type="AlphaFoldDB" id="A0A0F9S0E0"/>
<name>A0A0F9S0E0_9ZZZZ</name>
<organism evidence="1">
    <name type="scientific">marine sediment metagenome</name>
    <dbReference type="NCBI Taxonomy" id="412755"/>
    <lineage>
        <taxon>unclassified sequences</taxon>
        <taxon>metagenomes</taxon>
        <taxon>ecological metagenomes</taxon>
    </lineage>
</organism>